<sequence length="212" mass="23558">FVDEVHRFNKSQQDAFLPFIEDGTVIFVGATTENPGFELNNALLSRARVYRLESIKAEDLRALLQRTLQDPERGLGARHIRLTPEAEDRLLDLAGGDARRMLNYLEVAADYLSEGEAELNTELLLHAVGEQQAAFDNKGDHFYDILSAFHKSVRGSSPDGALYWYARILVGGGDPLIVARRLLAIASEDIGNADPRALQIALNAWDTFHRVG</sequence>
<evidence type="ECO:0000256" key="1">
    <source>
        <dbReference type="ARBA" id="ARBA00022741"/>
    </source>
</evidence>
<dbReference type="InterPro" id="IPR021886">
    <property type="entry name" value="MgsA_C"/>
</dbReference>
<dbReference type="Proteomes" id="UP000262878">
    <property type="component" value="Unassembled WGS sequence"/>
</dbReference>
<dbReference type="SUPFAM" id="SSF48019">
    <property type="entry name" value="post-AAA+ oligomerization domain-like"/>
    <property type="match status" value="1"/>
</dbReference>
<dbReference type="GO" id="GO:0008047">
    <property type="term" value="F:enzyme activator activity"/>
    <property type="evidence" value="ECO:0007669"/>
    <property type="project" value="TreeGrafter"/>
</dbReference>
<evidence type="ECO:0000313" key="5">
    <source>
        <dbReference type="EMBL" id="HAR56836.1"/>
    </source>
</evidence>
<reference evidence="5 6" key="1">
    <citation type="journal article" date="2018" name="Nat. Biotechnol.">
        <title>A standardized bacterial taxonomy based on genome phylogeny substantially revises the tree of life.</title>
        <authorList>
            <person name="Parks D.H."/>
            <person name="Chuvochina M."/>
            <person name="Waite D.W."/>
            <person name="Rinke C."/>
            <person name="Skarshewski A."/>
            <person name="Chaumeil P.A."/>
            <person name="Hugenholtz P."/>
        </authorList>
    </citation>
    <scope>NUCLEOTIDE SEQUENCE [LARGE SCALE GENOMIC DNA]</scope>
    <source>
        <strain evidence="5">UBA9360</strain>
    </source>
</reference>
<dbReference type="Gene3D" id="1.10.8.60">
    <property type="match status" value="1"/>
</dbReference>
<gene>
    <name evidence="5" type="ORF">DCR58_08650</name>
</gene>
<evidence type="ECO:0000256" key="2">
    <source>
        <dbReference type="ARBA" id="ARBA00022840"/>
    </source>
</evidence>
<dbReference type="InterPro" id="IPR008921">
    <property type="entry name" value="DNA_pol3_clamp-load_cplx_C"/>
</dbReference>
<evidence type="ECO:0000259" key="4">
    <source>
        <dbReference type="Pfam" id="PF16193"/>
    </source>
</evidence>
<dbReference type="PANTHER" id="PTHR13779:SF7">
    <property type="entry name" value="ATPASE WRNIP1"/>
    <property type="match status" value="1"/>
</dbReference>
<evidence type="ECO:0000259" key="3">
    <source>
        <dbReference type="Pfam" id="PF12002"/>
    </source>
</evidence>
<dbReference type="GO" id="GO:0017116">
    <property type="term" value="F:single-stranded DNA helicase activity"/>
    <property type="evidence" value="ECO:0007669"/>
    <property type="project" value="TreeGrafter"/>
</dbReference>
<dbReference type="GO" id="GO:0006261">
    <property type="term" value="P:DNA-templated DNA replication"/>
    <property type="evidence" value="ECO:0007669"/>
    <property type="project" value="TreeGrafter"/>
</dbReference>
<keyword evidence="1" id="KW-0547">Nucleotide-binding</keyword>
<dbReference type="InterPro" id="IPR051314">
    <property type="entry name" value="AAA_ATPase_RarA/MGS1/WRNIP1"/>
</dbReference>
<comment type="caution">
    <text evidence="5">The sequence shown here is derived from an EMBL/GenBank/DDBJ whole genome shotgun (WGS) entry which is preliminary data.</text>
</comment>
<keyword evidence="2" id="KW-0067">ATP-binding</keyword>
<feature type="non-terminal residue" evidence="5">
    <location>
        <position position="1"/>
    </location>
</feature>
<dbReference type="InterPro" id="IPR027417">
    <property type="entry name" value="P-loop_NTPase"/>
</dbReference>
<feature type="domain" description="MgsA AAA+ ATPase C-terminal" evidence="3">
    <location>
        <begin position="155"/>
        <end position="212"/>
    </location>
</feature>
<dbReference type="Gene3D" id="3.40.50.300">
    <property type="entry name" value="P-loop containing nucleotide triphosphate hydrolases"/>
    <property type="match status" value="1"/>
</dbReference>
<dbReference type="Pfam" id="PF16193">
    <property type="entry name" value="AAA_assoc_2"/>
    <property type="match status" value="1"/>
</dbReference>
<dbReference type="GO" id="GO:0003677">
    <property type="term" value="F:DNA binding"/>
    <property type="evidence" value="ECO:0007669"/>
    <property type="project" value="InterPro"/>
</dbReference>
<feature type="non-terminal residue" evidence="5">
    <location>
        <position position="212"/>
    </location>
</feature>
<dbReference type="STRING" id="314276.OS145_06824"/>
<dbReference type="PANTHER" id="PTHR13779">
    <property type="entry name" value="WERNER HELICASE-INTERACTING PROTEIN 1 FAMILY MEMBER"/>
    <property type="match status" value="1"/>
</dbReference>
<dbReference type="GO" id="GO:0005524">
    <property type="term" value="F:ATP binding"/>
    <property type="evidence" value="ECO:0007669"/>
    <property type="project" value="UniProtKB-KW"/>
</dbReference>
<dbReference type="Pfam" id="PF12002">
    <property type="entry name" value="MgsA_C"/>
    <property type="match status" value="1"/>
</dbReference>
<dbReference type="Gene3D" id="1.20.272.10">
    <property type="match status" value="1"/>
</dbReference>
<protein>
    <submittedName>
        <fullName evidence="5">Recombination factor protein RarA</fullName>
    </submittedName>
</protein>
<dbReference type="CDD" id="cd18139">
    <property type="entry name" value="HLD_clamp_RarA"/>
    <property type="match status" value="1"/>
</dbReference>
<proteinExistence type="predicted"/>
<organism evidence="5 6">
    <name type="scientific">Idiomarina baltica</name>
    <dbReference type="NCBI Taxonomy" id="190892"/>
    <lineage>
        <taxon>Bacteria</taxon>
        <taxon>Pseudomonadati</taxon>
        <taxon>Pseudomonadota</taxon>
        <taxon>Gammaproteobacteria</taxon>
        <taxon>Alteromonadales</taxon>
        <taxon>Idiomarinaceae</taxon>
        <taxon>Idiomarina</taxon>
    </lineage>
</organism>
<dbReference type="EMBL" id="DMUP01000208">
    <property type="protein sequence ID" value="HAR56836.1"/>
    <property type="molecule type" value="Genomic_DNA"/>
</dbReference>
<name>A0A348WQM4_9GAMM</name>
<evidence type="ECO:0000313" key="6">
    <source>
        <dbReference type="Proteomes" id="UP000262878"/>
    </source>
</evidence>
<feature type="domain" description="AAA C-terminal" evidence="4">
    <location>
        <begin position="77"/>
        <end position="154"/>
    </location>
</feature>
<dbReference type="InterPro" id="IPR032423">
    <property type="entry name" value="AAA_assoc_2"/>
</dbReference>
<dbReference type="AlphaFoldDB" id="A0A348WQM4"/>
<dbReference type="GO" id="GO:0000731">
    <property type="term" value="P:DNA synthesis involved in DNA repair"/>
    <property type="evidence" value="ECO:0007669"/>
    <property type="project" value="TreeGrafter"/>
</dbReference>
<dbReference type="SUPFAM" id="SSF52540">
    <property type="entry name" value="P-loop containing nucleoside triphosphate hydrolases"/>
    <property type="match status" value="1"/>
</dbReference>
<accession>A0A348WQM4</accession>